<sequence>MDAATELATDSQNPSNGGPHSEDEKPMVVVIMGSTGAGKSKLAIDLAAYFPIEVINADSMQVYGGLDVLTNKVPLDEQKGKKDFKFEVLDSYRVPHHLLGTVNPNEEFTAKMFRDLAIPALVSPFLMDEAANHMDDGGLSEALEKQIDIGTSPGEEHPDSEVDSGESNCNVSFDRLKAIDPIAANRIHPNNKRKNWGRVENFRYRCCFICVDASLPVLDRYVEERVDVMVDSGLLNEVCDIYDIDADYSRGRSNDSWDARVVEPAVEFIRNFQDANSSESPDLEARKHSETSLSMRDLWTQYVCKACGDRVLRGAHEWEQHRQGRSHRKRAARMKKLLGSDYVERDIRRGAGIRI</sequence>
<evidence type="ECO:0000256" key="3">
    <source>
        <dbReference type="ARBA" id="ARBA00022712"/>
    </source>
</evidence>
<dbReference type="GO" id="GO:0005739">
    <property type="term" value="C:mitochondrion"/>
    <property type="evidence" value="ECO:0007669"/>
    <property type="project" value="TreeGrafter"/>
</dbReference>
<dbReference type="AlphaFoldDB" id="A0A218W8K2"/>
<evidence type="ECO:0000256" key="2">
    <source>
        <dbReference type="ARBA" id="ARBA00022679"/>
    </source>
</evidence>
<dbReference type="FunFam" id="3.30.160.60:FF:002405">
    <property type="entry name" value="tRNA dimethylallyltransferase"/>
    <property type="match status" value="1"/>
</dbReference>
<gene>
    <name evidence="7" type="ORF">CDL15_Pgr025163</name>
</gene>
<protein>
    <recommendedName>
        <fullName evidence="9">tRNA dimethylallyltransferase 2</fullName>
    </recommendedName>
</protein>
<comment type="caution">
    <text evidence="7">The sequence shown here is derived from an EMBL/GenBank/DDBJ whole genome shotgun (WGS) entry which is preliminary data.</text>
</comment>
<keyword evidence="2" id="KW-0808">Transferase</keyword>
<organism evidence="7 8">
    <name type="scientific">Punica granatum</name>
    <name type="common">Pomegranate</name>
    <dbReference type="NCBI Taxonomy" id="22663"/>
    <lineage>
        <taxon>Eukaryota</taxon>
        <taxon>Viridiplantae</taxon>
        <taxon>Streptophyta</taxon>
        <taxon>Embryophyta</taxon>
        <taxon>Tracheophyta</taxon>
        <taxon>Spermatophyta</taxon>
        <taxon>Magnoliopsida</taxon>
        <taxon>eudicotyledons</taxon>
        <taxon>Gunneridae</taxon>
        <taxon>Pentapetalae</taxon>
        <taxon>rosids</taxon>
        <taxon>malvids</taxon>
        <taxon>Myrtales</taxon>
        <taxon>Lythraceae</taxon>
        <taxon>Punica</taxon>
    </lineage>
</organism>
<evidence type="ECO:0000256" key="5">
    <source>
        <dbReference type="ARBA" id="ARBA00022840"/>
    </source>
</evidence>
<feature type="compositionally biased region" description="Polar residues" evidence="6">
    <location>
        <begin position="8"/>
        <end position="18"/>
    </location>
</feature>
<evidence type="ECO:0000313" key="7">
    <source>
        <dbReference type="EMBL" id="OWM68976.1"/>
    </source>
</evidence>
<dbReference type="PANTHER" id="PTHR11088:SF82">
    <property type="entry name" value="TRNA DIMETHYLALLYLTRANSFERASE 2"/>
    <property type="match status" value="1"/>
</dbReference>
<dbReference type="GO" id="GO:0006400">
    <property type="term" value="P:tRNA modification"/>
    <property type="evidence" value="ECO:0007669"/>
    <property type="project" value="TreeGrafter"/>
</dbReference>
<reference evidence="8" key="1">
    <citation type="journal article" date="2017" name="Plant J.">
        <title>The pomegranate (Punica granatum L.) genome and the genomics of punicalagin biosynthesis.</title>
        <authorList>
            <person name="Qin G."/>
            <person name="Xu C."/>
            <person name="Ming R."/>
            <person name="Tang H."/>
            <person name="Guyot R."/>
            <person name="Kramer E.M."/>
            <person name="Hu Y."/>
            <person name="Yi X."/>
            <person name="Qi Y."/>
            <person name="Xu X."/>
            <person name="Gao Z."/>
            <person name="Pan H."/>
            <person name="Jian J."/>
            <person name="Tian Y."/>
            <person name="Yue Z."/>
            <person name="Xu Y."/>
        </authorList>
    </citation>
    <scope>NUCLEOTIDE SEQUENCE [LARGE SCALE GENOMIC DNA]</scope>
    <source>
        <strain evidence="8">cv. Dabenzi</strain>
    </source>
</reference>
<dbReference type="PANTHER" id="PTHR11088">
    <property type="entry name" value="TRNA DIMETHYLALLYLTRANSFERASE"/>
    <property type="match status" value="1"/>
</dbReference>
<name>A0A218W8K2_PUNGR</name>
<dbReference type="Proteomes" id="UP000197138">
    <property type="component" value="Unassembled WGS sequence"/>
</dbReference>
<evidence type="ECO:0000256" key="6">
    <source>
        <dbReference type="SAM" id="MobiDB-lite"/>
    </source>
</evidence>
<evidence type="ECO:0008006" key="9">
    <source>
        <dbReference type="Google" id="ProtNLM"/>
    </source>
</evidence>
<dbReference type="EMBL" id="MTKT01004939">
    <property type="protein sequence ID" value="OWM68976.1"/>
    <property type="molecule type" value="Genomic_DNA"/>
</dbReference>
<keyword evidence="3" id="KW-0203">Cytokinin biosynthesis</keyword>
<proteinExistence type="inferred from homology"/>
<dbReference type="Pfam" id="PF01715">
    <property type="entry name" value="IPPT"/>
    <property type="match status" value="1"/>
</dbReference>
<dbReference type="InterPro" id="IPR039657">
    <property type="entry name" value="Dimethylallyltransferase"/>
</dbReference>
<evidence type="ECO:0000256" key="4">
    <source>
        <dbReference type="ARBA" id="ARBA00022741"/>
    </source>
</evidence>
<accession>A0A218W8K2</accession>
<dbReference type="Gene3D" id="3.30.160.60">
    <property type="entry name" value="Classic Zinc Finger"/>
    <property type="match status" value="1"/>
</dbReference>
<dbReference type="GO" id="GO:0052381">
    <property type="term" value="F:tRNA dimethylallyltransferase activity"/>
    <property type="evidence" value="ECO:0007669"/>
    <property type="project" value="TreeGrafter"/>
</dbReference>
<dbReference type="GO" id="GO:0009691">
    <property type="term" value="P:cytokinin biosynthetic process"/>
    <property type="evidence" value="ECO:0007669"/>
    <property type="project" value="UniProtKB-KW"/>
</dbReference>
<evidence type="ECO:0000256" key="1">
    <source>
        <dbReference type="ARBA" id="ARBA00005842"/>
    </source>
</evidence>
<dbReference type="Gene3D" id="3.40.50.300">
    <property type="entry name" value="P-loop containing nucleotide triphosphate hydrolases"/>
    <property type="match status" value="1"/>
</dbReference>
<keyword evidence="5" id="KW-0067">ATP-binding</keyword>
<dbReference type="SUPFAM" id="SSF52540">
    <property type="entry name" value="P-loop containing nucleoside triphosphate hydrolases"/>
    <property type="match status" value="1"/>
</dbReference>
<dbReference type="GO" id="GO:0005524">
    <property type="term" value="F:ATP binding"/>
    <property type="evidence" value="ECO:0007669"/>
    <property type="project" value="UniProtKB-KW"/>
</dbReference>
<feature type="region of interest" description="Disordered" evidence="6">
    <location>
        <begin position="1"/>
        <end position="25"/>
    </location>
</feature>
<keyword evidence="4" id="KW-0547">Nucleotide-binding</keyword>
<evidence type="ECO:0000313" key="8">
    <source>
        <dbReference type="Proteomes" id="UP000197138"/>
    </source>
</evidence>
<dbReference type="InterPro" id="IPR027417">
    <property type="entry name" value="P-loop_NTPase"/>
</dbReference>
<dbReference type="Gene3D" id="1.10.20.140">
    <property type="match status" value="1"/>
</dbReference>
<comment type="similarity">
    <text evidence="1">Belongs to the IPP transferase family.</text>
</comment>